<dbReference type="CDD" id="cd04301">
    <property type="entry name" value="NAT_SF"/>
    <property type="match status" value="1"/>
</dbReference>
<dbReference type="InterPro" id="IPR050769">
    <property type="entry name" value="NAT_camello-type"/>
</dbReference>
<evidence type="ECO:0000313" key="5">
    <source>
        <dbReference type="Proteomes" id="UP000285744"/>
    </source>
</evidence>
<protein>
    <submittedName>
        <fullName evidence="4">N-acetyltransferase</fullName>
    </submittedName>
</protein>
<comment type="caution">
    <text evidence="4">The sequence shown here is derived from an EMBL/GenBank/DDBJ whole genome shotgun (WGS) entry which is preliminary data.</text>
</comment>
<sequence>MGEPLIRPLDRPGDLGWVVMAHGEMYAAEFGWDTSFEALVARIVADYAAGHDPDREAAWIAELDGRRVGCVFCVAADEQTAQLRILLVDPAARGRHLGGRLVDECLTFARRAGYARMRLWTNHPLVAARRIYLSRGFRLVAEEPHRSFGADLTGQVYERDLAPVGTGPGHEDPDAGQRDLVA</sequence>
<accession>A0A420F194</accession>
<dbReference type="Proteomes" id="UP000285744">
    <property type="component" value="Unassembled WGS sequence"/>
</dbReference>
<feature type="region of interest" description="Disordered" evidence="2">
    <location>
        <begin position="161"/>
        <end position="182"/>
    </location>
</feature>
<dbReference type="EMBL" id="RAQQ01000009">
    <property type="protein sequence ID" value="RKF26710.1"/>
    <property type="molecule type" value="Genomic_DNA"/>
</dbReference>
<dbReference type="OrthoDB" id="273614at2"/>
<dbReference type="SUPFAM" id="SSF55729">
    <property type="entry name" value="Acyl-CoA N-acyltransferases (Nat)"/>
    <property type="match status" value="1"/>
</dbReference>
<evidence type="ECO:0000259" key="3">
    <source>
        <dbReference type="PROSITE" id="PS51186"/>
    </source>
</evidence>
<dbReference type="RefSeq" id="WP_120329060.1">
    <property type="nucleotide sequence ID" value="NZ_RAQQ01000009.1"/>
</dbReference>
<evidence type="ECO:0000256" key="1">
    <source>
        <dbReference type="ARBA" id="ARBA00022679"/>
    </source>
</evidence>
<dbReference type="GO" id="GO:0008080">
    <property type="term" value="F:N-acetyltransferase activity"/>
    <property type="evidence" value="ECO:0007669"/>
    <property type="project" value="InterPro"/>
</dbReference>
<dbReference type="PROSITE" id="PS51186">
    <property type="entry name" value="GNAT"/>
    <property type="match status" value="1"/>
</dbReference>
<feature type="domain" description="N-acetyltransferase" evidence="3">
    <location>
        <begin position="4"/>
        <end position="163"/>
    </location>
</feature>
<evidence type="ECO:0000256" key="2">
    <source>
        <dbReference type="SAM" id="MobiDB-lite"/>
    </source>
</evidence>
<dbReference type="InterPro" id="IPR000182">
    <property type="entry name" value="GNAT_dom"/>
</dbReference>
<dbReference type="PANTHER" id="PTHR13947:SF37">
    <property type="entry name" value="LD18367P"/>
    <property type="match status" value="1"/>
</dbReference>
<organism evidence="4 5">
    <name type="scientific">Micromonospora globbae</name>
    <dbReference type="NCBI Taxonomy" id="1894969"/>
    <lineage>
        <taxon>Bacteria</taxon>
        <taxon>Bacillati</taxon>
        <taxon>Actinomycetota</taxon>
        <taxon>Actinomycetes</taxon>
        <taxon>Micromonosporales</taxon>
        <taxon>Micromonosporaceae</taxon>
        <taxon>Micromonospora</taxon>
    </lineage>
</organism>
<feature type="compositionally biased region" description="Basic and acidic residues" evidence="2">
    <location>
        <begin position="169"/>
        <end position="182"/>
    </location>
</feature>
<keyword evidence="1 4" id="KW-0808">Transferase</keyword>
<dbReference type="Pfam" id="PF00583">
    <property type="entry name" value="Acetyltransf_1"/>
    <property type="match status" value="1"/>
</dbReference>
<proteinExistence type="predicted"/>
<evidence type="ECO:0000313" key="4">
    <source>
        <dbReference type="EMBL" id="RKF26710.1"/>
    </source>
</evidence>
<name>A0A420F194_9ACTN</name>
<dbReference type="PANTHER" id="PTHR13947">
    <property type="entry name" value="GNAT FAMILY N-ACETYLTRANSFERASE"/>
    <property type="match status" value="1"/>
</dbReference>
<dbReference type="InterPro" id="IPR016181">
    <property type="entry name" value="Acyl_CoA_acyltransferase"/>
</dbReference>
<gene>
    <name evidence="4" type="ORF">D7I43_14790</name>
</gene>
<reference evidence="4 5" key="1">
    <citation type="journal article" date="2018" name="Int. J. Syst. Evol. Microbiol.">
        <title>Micromonospora globbae sp. nov., an endophytic actinomycete isolated from roots of Globba winitii C. H. Wright.</title>
        <authorList>
            <person name="Kuncharoen N."/>
            <person name="Pittayakhajonwut P."/>
            <person name="Tanasupawat S."/>
        </authorList>
    </citation>
    <scope>NUCLEOTIDE SEQUENCE [LARGE SCALE GENOMIC DNA]</scope>
    <source>
        <strain evidence="4 5">WPS1-2</strain>
    </source>
</reference>
<dbReference type="AlphaFoldDB" id="A0A420F194"/>
<dbReference type="Gene3D" id="3.40.630.30">
    <property type="match status" value="1"/>
</dbReference>